<comment type="caution">
    <text evidence="1">The sequence shown here is derived from an EMBL/GenBank/DDBJ whole genome shotgun (WGS) entry which is preliminary data.</text>
</comment>
<evidence type="ECO:0000313" key="1">
    <source>
        <dbReference type="EMBL" id="GAA2037577.1"/>
    </source>
</evidence>
<dbReference type="Gene3D" id="3.30.530.20">
    <property type="match status" value="1"/>
</dbReference>
<dbReference type="RefSeq" id="WP_343993096.1">
    <property type="nucleotide sequence ID" value="NZ_BAAANB010000021.1"/>
</dbReference>
<gene>
    <name evidence="1" type="ORF">GCM10009740_31810</name>
</gene>
<evidence type="ECO:0008006" key="3">
    <source>
        <dbReference type="Google" id="ProtNLM"/>
    </source>
</evidence>
<evidence type="ECO:0000313" key="2">
    <source>
        <dbReference type="Proteomes" id="UP001501285"/>
    </source>
</evidence>
<dbReference type="EMBL" id="BAAANB010000021">
    <property type="protein sequence ID" value="GAA2037577.1"/>
    <property type="molecule type" value="Genomic_DNA"/>
</dbReference>
<dbReference type="SUPFAM" id="SSF55961">
    <property type="entry name" value="Bet v1-like"/>
    <property type="match status" value="1"/>
</dbReference>
<protein>
    <recommendedName>
        <fullName evidence="3">SRPBCC family protein</fullName>
    </recommendedName>
</protein>
<dbReference type="Pfam" id="PF10604">
    <property type="entry name" value="Polyketide_cyc2"/>
    <property type="match status" value="1"/>
</dbReference>
<sequence>MTTVSIEVRCAADEVFAYATDPTKFAEWQEGVVSGSMNTQHEPALGDLCRTTRRIGGADRASTSRLVRFEPPRAWSVQGIDGPIRARVDLDVQALSVDRAPTALAQPRHRWYMKSMAHAIDRTRRSWPSEEHRRRRWR</sequence>
<name>A0ABN2UPD1_9MICO</name>
<dbReference type="InterPro" id="IPR019587">
    <property type="entry name" value="Polyketide_cyclase/dehydratase"/>
</dbReference>
<reference evidence="1 2" key="1">
    <citation type="journal article" date="2019" name="Int. J. Syst. Evol. Microbiol.">
        <title>The Global Catalogue of Microorganisms (GCM) 10K type strain sequencing project: providing services to taxonomists for standard genome sequencing and annotation.</title>
        <authorList>
            <consortium name="The Broad Institute Genomics Platform"/>
            <consortium name="The Broad Institute Genome Sequencing Center for Infectious Disease"/>
            <person name="Wu L."/>
            <person name="Ma J."/>
        </authorList>
    </citation>
    <scope>NUCLEOTIDE SEQUENCE [LARGE SCALE GENOMIC DNA]</scope>
    <source>
        <strain evidence="1 2">JCM 14283</strain>
    </source>
</reference>
<dbReference type="Proteomes" id="UP001501285">
    <property type="component" value="Unassembled WGS sequence"/>
</dbReference>
<organism evidence="1 2">
    <name type="scientific">Terrabacter terrae</name>
    <dbReference type="NCBI Taxonomy" id="318434"/>
    <lineage>
        <taxon>Bacteria</taxon>
        <taxon>Bacillati</taxon>
        <taxon>Actinomycetota</taxon>
        <taxon>Actinomycetes</taxon>
        <taxon>Micrococcales</taxon>
        <taxon>Intrasporangiaceae</taxon>
        <taxon>Terrabacter</taxon>
    </lineage>
</organism>
<dbReference type="InterPro" id="IPR023393">
    <property type="entry name" value="START-like_dom_sf"/>
</dbReference>
<proteinExistence type="predicted"/>
<keyword evidence="2" id="KW-1185">Reference proteome</keyword>
<accession>A0ABN2UPD1</accession>